<dbReference type="InParanoid" id="A0A7M7PNG6"/>
<feature type="compositionally biased region" description="Basic and acidic residues" evidence="10">
    <location>
        <begin position="80"/>
        <end position="89"/>
    </location>
</feature>
<feature type="compositionally biased region" description="Basic residues" evidence="10">
    <location>
        <begin position="1"/>
        <end position="10"/>
    </location>
</feature>
<evidence type="ECO:0000256" key="5">
    <source>
        <dbReference type="ARBA" id="ARBA00023242"/>
    </source>
</evidence>
<dbReference type="RefSeq" id="XP_030853337.1">
    <property type="nucleotide sequence ID" value="XM_030997477.1"/>
</dbReference>
<feature type="compositionally biased region" description="Basic and acidic residues" evidence="10">
    <location>
        <begin position="32"/>
        <end position="41"/>
    </location>
</feature>
<dbReference type="Pfam" id="PF08149">
    <property type="entry name" value="BING4CT"/>
    <property type="match status" value="1"/>
</dbReference>
<evidence type="ECO:0000256" key="3">
    <source>
        <dbReference type="ARBA" id="ARBA00022574"/>
    </source>
</evidence>
<dbReference type="Pfam" id="PF00400">
    <property type="entry name" value="WD40"/>
    <property type="match status" value="1"/>
</dbReference>
<feature type="compositionally biased region" description="Basic and acidic residues" evidence="10">
    <location>
        <begin position="521"/>
        <end position="541"/>
    </location>
</feature>
<evidence type="ECO:0000313" key="12">
    <source>
        <dbReference type="EnsemblMetazoa" id="XP_030853337"/>
    </source>
</evidence>
<evidence type="ECO:0000256" key="7">
    <source>
        <dbReference type="ARBA" id="ARBA00064570"/>
    </source>
</evidence>
<evidence type="ECO:0000256" key="8">
    <source>
        <dbReference type="ARBA" id="ARBA00070552"/>
    </source>
</evidence>
<sequence>MSQNKKKKPARYFDNQDEDGEDRTQDQSQADSNKHEGESTSKKQSKKRRPDPQRLRDESDPFPGPAPVDGEIVKKHRRGEKSSAKEIKSFPHRTTMKRREDRFALAAKQAARSELLLPEETGFLEADEGEETYDVTQQEIRKSVDIASATKNFELRLDQFGPYRMDFTRNGRHLLLGGRRGHLASIDWVTKKLHFETNVMEAIQDVQWLHLETMCAVAQKKWTYIYDNNGVEIHCIKKMHNITRMEFLPYHFLLAGCSSYGGLQYLDVSVGKLVCDMPTKCGRLDVMTQNQRNAVIHLGHSNGTVTMWSPNSREPLVKMLCHKGAVRSIAIDKGGTYMATGGMDRQLKIFDLRTYKPLQAYRVSFGAGELCFSQRGLLAAACNNVVEVYKDCCLRTQDAPYMIHEQRYPVTNMGFCPYEDVLGVSHFQGYSSLLIPGAGEANFDALEANPYQNKTQRREYEIKALLEKIQPEMITLDPSQISAIDKATLDQRQAERKELFGVVPPPKFEPRHRMKGRSKAGRIEKRKQGVREEGNRDKIQETSKAVQKKKNQERPQYKTALDRFSK</sequence>
<dbReference type="GO" id="GO:0032040">
    <property type="term" value="C:small-subunit processome"/>
    <property type="evidence" value="ECO:0000318"/>
    <property type="project" value="GO_Central"/>
</dbReference>
<dbReference type="GeneID" id="585544"/>
<accession>A0A7M7PNG6</accession>
<keyword evidence="5" id="KW-0539">Nucleus</keyword>
<dbReference type="InterPro" id="IPR040315">
    <property type="entry name" value="WDR46/Utp7"/>
</dbReference>
<keyword evidence="4" id="KW-0677">Repeat</keyword>
<dbReference type="SMART" id="SM01033">
    <property type="entry name" value="BING4CT"/>
    <property type="match status" value="1"/>
</dbReference>
<evidence type="ECO:0000313" key="13">
    <source>
        <dbReference type="Proteomes" id="UP000007110"/>
    </source>
</evidence>
<keyword evidence="13" id="KW-1185">Reference proteome</keyword>
<feature type="compositionally biased region" description="Basic and acidic residues" evidence="10">
    <location>
        <begin position="50"/>
        <end position="59"/>
    </location>
</feature>
<dbReference type="PANTHER" id="PTHR14085">
    <property type="entry name" value="WD-REPEAT PROTEIN BING4"/>
    <property type="match status" value="1"/>
</dbReference>
<evidence type="ECO:0000259" key="11">
    <source>
        <dbReference type="SMART" id="SM01033"/>
    </source>
</evidence>
<organism evidence="12 13">
    <name type="scientific">Strongylocentrotus purpuratus</name>
    <name type="common">Purple sea urchin</name>
    <dbReference type="NCBI Taxonomy" id="7668"/>
    <lineage>
        <taxon>Eukaryota</taxon>
        <taxon>Metazoa</taxon>
        <taxon>Echinodermata</taxon>
        <taxon>Eleutherozoa</taxon>
        <taxon>Echinozoa</taxon>
        <taxon>Echinoidea</taxon>
        <taxon>Euechinoidea</taxon>
        <taxon>Echinacea</taxon>
        <taxon>Camarodonta</taxon>
        <taxon>Echinidea</taxon>
        <taxon>Strongylocentrotidae</taxon>
        <taxon>Strongylocentrotus</taxon>
    </lineage>
</organism>
<feature type="region of interest" description="Disordered" evidence="10">
    <location>
        <begin position="507"/>
        <end position="566"/>
    </location>
</feature>
<dbReference type="Proteomes" id="UP000007110">
    <property type="component" value="Unassembled WGS sequence"/>
</dbReference>
<protein>
    <recommendedName>
        <fullName evidence="8">WD repeat-containing protein 46</fullName>
    </recommendedName>
</protein>
<dbReference type="CTD" id="9277"/>
<dbReference type="InterPro" id="IPR001680">
    <property type="entry name" value="WD40_rpt"/>
</dbReference>
<evidence type="ECO:0000256" key="9">
    <source>
        <dbReference type="PROSITE-ProRule" id="PRU00221"/>
    </source>
</evidence>
<feature type="region of interest" description="Disordered" evidence="10">
    <location>
        <begin position="1"/>
        <end position="97"/>
    </location>
</feature>
<feature type="repeat" description="WD" evidence="9">
    <location>
        <begin position="319"/>
        <end position="360"/>
    </location>
</feature>
<comment type="subcellular location">
    <subcellularLocation>
        <location evidence="1">Nucleus</location>
        <location evidence="1">Nucleolus</location>
    </subcellularLocation>
</comment>
<evidence type="ECO:0000256" key="2">
    <source>
        <dbReference type="ARBA" id="ARBA00022553"/>
    </source>
</evidence>
<evidence type="ECO:0000256" key="10">
    <source>
        <dbReference type="SAM" id="MobiDB-lite"/>
    </source>
</evidence>
<feature type="domain" description="BING4 C-terminal" evidence="11">
    <location>
        <begin position="400"/>
        <end position="478"/>
    </location>
</feature>
<reference evidence="12" key="2">
    <citation type="submission" date="2021-01" db="UniProtKB">
        <authorList>
            <consortium name="EnsemblMetazoa"/>
        </authorList>
    </citation>
    <scope>IDENTIFICATION</scope>
</reference>
<dbReference type="KEGG" id="spu:585544"/>
<dbReference type="InterPro" id="IPR015943">
    <property type="entry name" value="WD40/YVTN_repeat-like_dom_sf"/>
</dbReference>
<evidence type="ECO:0000256" key="4">
    <source>
        <dbReference type="ARBA" id="ARBA00022737"/>
    </source>
</evidence>
<comment type="subunit">
    <text evidence="7">Part of the small subunit (SSU) processome, composed of more than 70 proteins and the RNA chaperone small nucleolar RNA (snoRNA) U3. Interacts with DDX21, NCL, NOP2 and EBNA1BP2.</text>
</comment>
<evidence type="ECO:0000256" key="1">
    <source>
        <dbReference type="ARBA" id="ARBA00004604"/>
    </source>
</evidence>
<dbReference type="SMART" id="SM00320">
    <property type="entry name" value="WD40"/>
    <property type="match status" value="2"/>
</dbReference>
<dbReference type="InterPro" id="IPR012952">
    <property type="entry name" value="BING4_C_dom"/>
</dbReference>
<dbReference type="Gene3D" id="2.130.10.10">
    <property type="entry name" value="YVTN repeat-like/Quinoprotein amine dehydrogenase"/>
    <property type="match status" value="1"/>
</dbReference>
<proteinExistence type="predicted"/>
<dbReference type="AlphaFoldDB" id="A0A7M7PNG6"/>
<feature type="compositionally biased region" description="Basic residues" evidence="10">
    <location>
        <begin position="510"/>
        <end position="520"/>
    </location>
</feature>
<dbReference type="OrthoDB" id="10251154at2759"/>
<dbReference type="PROSITE" id="PS50294">
    <property type="entry name" value="WD_REPEATS_REGION"/>
    <property type="match status" value="1"/>
</dbReference>
<feature type="compositionally biased region" description="Basic and acidic residues" evidence="10">
    <location>
        <begin position="550"/>
        <end position="566"/>
    </location>
</feature>
<comment type="function">
    <text evidence="6">Scaffold component of the nucleolar structure. Required for localization of DDX21 and NCL to the granular compartment of the nucleolus. Part of the small subunit (SSU) processome, first precursor of the small eukaryotic ribosomal subunit. During the assembly of the SSU processome in the nucleolus, many ribosome biogenesis factors, an RNA chaperone and ribosomal proteins associate with the nascent pre-rRNA and work in concert to generate RNA folding, modifications, rearrangements and cleavage as well as targeted degradation of pre-ribosomal RNA by the RNA exosome.</text>
</comment>
<dbReference type="OMA" id="EFLPYHW"/>
<reference evidence="13" key="1">
    <citation type="submission" date="2015-02" db="EMBL/GenBank/DDBJ databases">
        <title>Genome sequencing for Strongylocentrotus purpuratus.</title>
        <authorList>
            <person name="Murali S."/>
            <person name="Liu Y."/>
            <person name="Vee V."/>
            <person name="English A."/>
            <person name="Wang M."/>
            <person name="Skinner E."/>
            <person name="Han Y."/>
            <person name="Muzny D.M."/>
            <person name="Worley K.C."/>
            <person name="Gibbs R.A."/>
        </authorList>
    </citation>
    <scope>NUCLEOTIDE SEQUENCE</scope>
</reference>
<dbReference type="GO" id="GO:0005730">
    <property type="term" value="C:nucleolus"/>
    <property type="evidence" value="ECO:0000318"/>
    <property type="project" value="GO_Central"/>
</dbReference>
<keyword evidence="2" id="KW-0597">Phosphoprotein</keyword>
<dbReference type="InterPro" id="IPR036322">
    <property type="entry name" value="WD40_repeat_dom_sf"/>
</dbReference>
<dbReference type="FunFam" id="2.130.10.10:FF:000128">
    <property type="entry name" value="WD repeat domain 46"/>
    <property type="match status" value="1"/>
</dbReference>
<dbReference type="GO" id="GO:0000462">
    <property type="term" value="P:maturation of SSU-rRNA from tricistronic rRNA transcript (SSU-rRNA, 5.8S rRNA, LSU-rRNA)"/>
    <property type="evidence" value="ECO:0000318"/>
    <property type="project" value="GO_Central"/>
</dbReference>
<dbReference type="SUPFAM" id="SSF50978">
    <property type="entry name" value="WD40 repeat-like"/>
    <property type="match status" value="1"/>
</dbReference>
<dbReference type="EnsemblMetazoa" id="XM_030997477">
    <property type="protein sequence ID" value="XP_030853337"/>
    <property type="gene ID" value="LOC585544"/>
</dbReference>
<dbReference type="PROSITE" id="PS50082">
    <property type="entry name" value="WD_REPEATS_2"/>
    <property type="match status" value="1"/>
</dbReference>
<keyword evidence="3 9" id="KW-0853">WD repeat</keyword>
<dbReference type="PANTHER" id="PTHR14085:SF3">
    <property type="entry name" value="WD REPEAT-CONTAINING PROTEIN 46"/>
    <property type="match status" value="1"/>
</dbReference>
<name>A0A7M7PNG6_STRPU</name>
<evidence type="ECO:0000256" key="6">
    <source>
        <dbReference type="ARBA" id="ARBA00059061"/>
    </source>
</evidence>